<dbReference type="InterPro" id="IPR008969">
    <property type="entry name" value="CarboxyPept-like_regulatory"/>
</dbReference>
<dbReference type="RefSeq" id="WP_313974680.1">
    <property type="nucleotide sequence ID" value="NZ_JASJOS010000001.1"/>
</dbReference>
<feature type="signal peptide" evidence="2">
    <location>
        <begin position="1"/>
        <end position="25"/>
    </location>
</feature>
<feature type="chain" id="PRO_5041945428" evidence="2">
    <location>
        <begin position="26"/>
        <end position="945"/>
    </location>
</feature>
<dbReference type="Proteomes" id="UP001241110">
    <property type="component" value="Unassembled WGS sequence"/>
</dbReference>
<dbReference type="SUPFAM" id="SSF49464">
    <property type="entry name" value="Carboxypeptidase regulatory domain-like"/>
    <property type="match status" value="1"/>
</dbReference>
<dbReference type="Pfam" id="PF14905">
    <property type="entry name" value="OMP_b-brl_3"/>
    <property type="match status" value="1"/>
</dbReference>
<comment type="caution">
    <text evidence="4">The sequence shown here is derived from an EMBL/GenBank/DDBJ whole genome shotgun (WGS) entry which is preliminary data.</text>
</comment>
<gene>
    <name evidence="4" type="ORF">QNI16_00355</name>
</gene>
<name>A0AAE3QK18_9BACT</name>
<keyword evidence="2" id="KW-0732">Signal</keyword>
<accession>A0AAE3QK18</accession>
<dbReference type="AlphaFoldDB" id="A0AAE3QK18"/>
<dbReference type="SUPFAM" id="SSF56935">
    <property type="entry name" value="Porins"/>
    <property type="match status" value="1"/>
</dbReference>
<sequence>MNAQHKLYVICTSLVLTLITFSAQAQNLQLTGLLSDQKDHSPLIGATVMLTPQTDTTKKVYILTDVEGRFTFGSLSNQTYILSVSYLGYEPFKQAISVSSAKQDMGTLQINPKTTQLNEVQIRAKRYEERTVQKGDTTEYNAGAFKTNRDANAEDLVTKMPGVTMENGTVKAQGEDVKKVLVDGKEFFGDDATLALRNLPAEVIDKIQVFDRMSEQSQFTGFDDGQSVKTINIVTRADKRNGQFGKIYAGYGTDDRYQAGGNLNIFKGNNRISILGLSNNINQQNFATQDLVGAFSSGGNQRGGGGGGNRGGGGGGQGGGGNNASNNFLVGQQSGISTTNSIGMNYSGNWGKKVTINGSYFFNKANTQNQTLLNREYFIDADSSQYYNTNTFSGNTNWNHRFNLRLEYKIDSANSIVFTPRLSFQTNNSISNTLGRTQLSDGNLLNDITNTYNSDRKGYTIGNEILYRHRFTKQGRTFSFGINTSWNKNDGNNRLYSLAQYYTDEIATQETTDQISISNTDGYTLSGNVVYTEPLSRKSQLQFNYNSSFTQSNALKETYDYDENTDSHTNLNPSLSNTFDNQNYVNRSSVGYRINDKKLNMMANVGFQKADLIGNQLFPITNKINRSFYNALPSLMLNYKFTTSRNIRIFYRTSTNLPSITQLQNVINNNNPLLLTGGNPNLRQEFVHSFMARYSAAQPTKGRTLLAMLSLTRTNNNIGNSTFIATKDSVLTQDITLKKGAQLSTPVNLNGSWSARSLFTYGLPVGFLKSNLNLTSSVTYNNTPALINTAINTSNSYTLSQGLTLSSNISEKIDFTLGYTGNYNIVRNTLQPQLNNNYFYHLANGKLNWTFGKGFVLQNNVSYTQYFGLEGGYNQSYVLWNASFAKKFFKDQNGELKLSVFDLLNQNNNISRNVTETYIEDSQTQVLKQYFMLTFTYTLRSFGKK</sequence>
<protein>
    <submittedName>
        <fullName evidence="4">Outer membrane beta-barrel protein</fullName>
    </submittedName>
</protein>
<evidence type="ECO:0000313" key="5">
    <source>
        <dbReference type="Proteomes" id="UP001241110"/>
    </source>
</evidence>
<organism evidence="4 5">
    <name type="scientific">Xanthocytophaga flava</name>
    <dbReference type="NCBI Taxonomy" id="3048013"/>
    <lineage>
        <taxon>Bacteria</taxon>
        <taxon>Pseudomonadati</taxon>
        <taxon>Bacteroidota</taxon>
        <taxon>Cytophagia</taxon>
        <taxon>Cytophagales</taxon>
        <taxon>Rhodocytophagaceae</taxon>
        <taxon>Xanthocytophaga</taxon>
    </lineage>
</organism>
<evidence type="ECO:0000313" key="4">
    <source>
        <dbReference type="EMBL" id="MDJ1478910.1"/>
    </source>
</evidence>
<dbReference type="Gene3D" id="2.60.40.1120">
    <property type="entry name" value="Carboxypeptidase-like, regulatory domain"/>
    <property type="match status" value="1"/>
</dbReference>
<feature type="compositionally biased region" description="Gly residues" evidence="1">
    <location>
        <begin position="300"/>
        <end position="322"/>
    </location>
</feature>
<dbReference type="Pfam" id="PF13715">
    <property type="entry name" value="CarbopepD_reg_2"/>
    <property type="match status" value="1"/>
</dbReference>
<proteinExistence type="predicted"/>
<dbReference type="InterPro" id="IPR041700">
    <property type="entry name" value="OMP_b-brl_3"/>
</dbReference>
<feature type="domain" description="Outer membrane protein beta-barrel" evidence="3">
    <location>
        <begin position="469"/>
        <end position="937"/>
    </location>
</feature>
<dbReference type="EMBL" id="JASJOS010000001">
    <property type="protein sequence ID" value="MDJ1478910.1"/>
    <property type="molecule type" value="Genomic_DNA"/>
</dbReference>
<reference evidence="4" key="1">
    <citation type="submission" date="2023-05" db="EMBL/GenBank/DDBJ databases">
        <authorList>
            <person name="Zhang X."/>
        </authorList>
    </citation>
    <scope>NUCLEOTIDE SEQUENCE</scope>
    <source>
        <strain evidence="4">YF14B1</strain>
    </source>
</reference>
<evidence type="ECO:0000256" key="1">
    <source>
        <dbReference type="SAM" id="MobiDB-lite"/>
    </source>
</evidence>
<feature type="region of interest" description="Disordered" evidence="1">
    <location>
        <begin position="297"/>
        <end position="326"/>
    </location>
</feature>
<evidence type="ECO:0000256" key="2">
    <source>
        <dbReference type="SAM" id="SignalP"/>
    </source>
</evidence>
<evidence type="ECO:0000259" key="3">
    <source>
        <dbReference type="Pfam" id="PF14905"/>
    </source>
</evidence>